<proteinExistence type="predicted"/>
<dbReference type="PIRSF" id="PIRSF029958">
    <property type="entry name" value="Necrosis-inducing_protein"/>
    <property type="match status" value="1"/>
</dbReference>
<dbReference type="Pfam" id="PF05630">
    <property type="entry name" value="NPP1"/>
    <property type="match status" value="1"/>
</dbReference>
<dbReference type="OrthoDB" id="4274514at2"/>
<dbReference type="STRING" id="1915.SLINC_0873"/>
<dbReference type="AlphaFoldDB" id="A0A1B1M3U3"/>
<organism evidence="1 2">
    <name type="scientific">Streptomyces lincolnensis</name>
    <dbReference type="NCBI Taxonomy" id="1915"/>
    <lineage>
        <taxon>Bacteria</taxon>
        <taxon>Bacillati</taxon>
        <taxon>Actinomycetota</taxon>
        <taxon>Actinomycetes</taxon>
        <taxon>Kitasatosporales</taxon>
        <taxon>Streptomycetaceae</taxon>
        <taxon>Streptomyces</taxon>
    </lineage>
</organism>
<accession>A0A1B1M3U3</accession>
<name>A0A1B1M3U3_STRLN</name>
<keyword evidence="2" id="KW-1185">Reference proteome</keyword>
<sequence>MPQKPKRRTPRPGRAALVALSAAALVVALPTSASAGVLTPLGESTTSFQKTFRPYFDYDSDSCFPATAIDWNGTLNGGLQDTGSVTGGCRTDHLGKANTYSRVKCNNGWCGIIYTLYFEKDQNAPGNVVGGHRHDWEACVAWVRQGDPQPSYASVSAHGQYTTRTFTSVPRDGVRLKCVYHKEGAGTHSMRFAKDGERPEAWGDGGWDQPGLVSWNSFPRGRDDLDLQARLNGASWGNANFPLKDGRFEVELERAKPSGIPFDPRGSG</sequence>
<evidence type="ECO:0000313" key="2">
    <source>
        <dbReference type="Proteomes" id="UP000092598"/>
    </source>
</evidence>
<protein>
    <submittedName>
        <fullName evidence="1">Secreted protein</fullName>
    </submittedName>
</protein>
<dbReference type="Proteomes" id="UP000092598">
    <property type="component" value="Chromosome"/>
</dbReference>
<gene>
    <name evidence="1" type="ORF">SLINC_0873</name>
</gene>
<evidence type="ECO:0000313" key="1">
    <source>
        <dbReference type="EMBL" id="ANS63097.1"/>
    </source>
</evidence>
<dbReference type="PANTHER" id="PTHR33657:SF6">
    <property type="entry name" value="SECRETED PROTEIN"/>
    <property type="match status" value="1"/>
</dbReference>
<dbReference type="RefSeq" id="WP_067427176.1">
    <property type="nucleotide sequence ID" value="NZ_CP016438.1"/>
</dbReference>
<dbReference type="EMBL" id="CP016438">
    <property type="protein sequence ID" value="ANS63097.1"/>
    <property type="molecule type" value="Genomic_DNA"/>
</dbReference>
<dbReference type="InterPro" id="IPR008701">
    <property type="entry name" value="NPP1"/>
</dbReference>
<reference evidence="1 2" key="1">
    <citation type="submission" date="2016-07" db="EMBL/GenBank/DDBJ databases">
        <title>Enhancement of antibiotic productionsby engineered nitrateutilization in actinobacteria.</title>
        <authorList>
            <person name="Meng S.C."/>
        </authorList>
    </citation>
    <scope>NUCLEOTIDE SEQUENCE [LARGE SCALE GENOMIC DNA]</scope>
    <source>
        <strain evidence="1 2">NRRL 2936</strain>
    </source>
</reference>
<dbReference type="PANTHER" id="PTHR33657">
    <property type="entry name" value="DOMAIN PROTEIN, PUTATIVE (AFU_ORTHOLOGUE AFUA_5G00600)-RELATED"/>
    <property type="match status" value="1"/>
</dbReference>
<dbReference type="KEGG" id="sls:SLINC_0873"/>